<organism evidence="4 5">
    <name type="scientific">Neobacillus bataviensis LMG 21833</name>
    <dbReference type="NCBI Taxonomy" id="1117379"/>
    <lineage>
        <taxon>Bacteria</taxon>
        <taxon>Bacillati</taxon>
        <taxon>Bacillota</taxon>
        <taxon>Bacilli</taxon>
        <taxon>Bacillales</taxon>
        <taxon>Bacillaceae</taxon>
        <taxon>Neobacillus</taxon>
    </lineage>
</organism>
<dbReference type="NCBIfam" id="NF040982">
    <property type="entry name" value="ComGD"/>
    <property type="match status" value="1"/>
</dbReference>
<dbReference type="PATRIC" id="fig|1117379.3.peg.3476"/>
<dbReference type="Proteomes" id="UP000006316">
    <property type="component" value="Unassembled WGS sequence"/>
</dbReference>
<reference evidence="4 5" key="1">
    <citation type="journal article" date="2012" name="Front. Microbiol.">
        <title>Redundancy and modularity in membrane-associated dissimilatory nitrate reduction in Bacillus.</title>
        <authorList>
            <person name="Heylen K."/>
            <person name="Keltjens J."/>
        </authorList>
    </citation>
    <scope>NUCLEOTIDE SEQUENCE [LARGE SCALE GENOMIC DNA]</scope>
    <source>
        <strain evidence="5">LMG 21833T</strain>
    </source>
</reference>
<gene>
    <name evidence="4" type="ORF">BABA_16742</name>
</gene>
<dbReference type="Pfam" id="PF07963">
    <property type="entry name" value="N_methyl"/>
    <property type="match status" value="1"/>
</dbReference>
<keyword evidence="2" id="KW-0178">Competence</keyword>
<dbReference type="eggNOG" id="COG4970">
    <property type="taxonomic scope" value="Bacteria"/>
</dbReference>
<dbReference type="RefSeq" id="WP_007086344.1">
    <property type="nucleotide sequence ID" value="NZ_AJLS01000119.1"/>
</dbReference>
<dbReference type="NCBIfam" id="TIGR02532">
    <property type="entry name" value="IV_pilin_GFxxxE"/>
    <property type="match status" value="1"/>
</dbReference>
<evidence type="ECO:0008006" key="6">
    <source>
        <dbReference type="Google" id="ProtNLM"/>
    </source>
</evidence>
<evidence type="ECO:0000256" key="3">
    <source>
        <dbReference type="SAM" id="Phobius"/>
    </source>
</evidence>
<dbReference type="OrthoDB" id="1653576at2"/>
<dbReference type="SUPFAM" id="SSF54523">
    <property type="entry name" value="Pili subunits"/>
    <property type="match status" value="1"/>
</dbReference>
<keyword evidence="3" id="KW-1133">Transmembrane helix</keyword>
<evidence type="ECO:0000313" key="5">
    <source>
        <dbReference type="Proteomes" id="UP000006316"/>
    </source>
</evidence>
<dbReference type="GO" id="GO:0009986">
    <property type="term" value="C:cell surface"/>
    <property type="evidence" value="ECO:0007669"/>
    <property type="project" value="UniProtKB-SubCell"/>
</dbReference>
<dbReference type="GO" id="GO:0030420">
    <property type="term" value="P:establishment of competence for transformation"/>
    <property type="evidence" value="ECO:0007669"/>
    <property type="project" value="UniProtKB-KW"/>
</dbReference>
<keyword evidence="3" id="KW-0812">Transmembrane</keyword>
<dbReference type="InterPro" id="IPR045584">
    <property type="entry name" value="Pilin-like"/>
</dbReference>
<protein>
    <recommendedName>
        <fullName evidence="6">ComG operon protein 4</fullName>
    </recommendedName>
</protein>
<keyword evidence="5" id="KW-1185">Reference proteome</keyword>
<dbReference type="InterPro" id="IPR016785">
    <property type="entry name" value="ComGD"/>
</dbReference>
<feature type="transmembrane region" description="Helical" evidence="3">
    <location>
        <begin position="7"/>
        <end position="31"/>
    </location>
</feature>
<accession>K6C572</accession>
<evidence type="ECO:0000313" key="4">
    <source>
        <dbReference type="EMBL" id="EKN66285.1"/>
    </source>
</evidence>
<evidence type="ECO:0000256" key="2">
    <source>
        <dbReference type="ARBA" id="ARBA00023287"/>
    </source>
</evidence>
<comment type="caution">
    <text evidence="4">The sequence shown here is derived from an EMBL/GenBank/DDBJ whole genome shotgun (WGS) entry which is preliminary data.</text>
</comment>
<dbReference type="PROSITE" id="PS00409">
    <property type="entry name" value="PROKAR_NTER_METHYL"/>
    <property type="match status" value="1"/>
</dbReference>
<dbReference type="InterPro" id="IPR012902">
    <property type="entry name" value="N_methyl_site"/>
</dbReference>
<dbReference type="STRING" id="1117379.BABA_16742"/>
<name>K6C572_9BACI</name>
<comment type="subcellular location">
    <subcellularLocation>
        <location evidence="1">Cell surface</location>
    </subcellularLocation>
</comment>
<dbReference type="EMBL" id="AJLS01000119">
    <property type="protein sequence ID" value="EKN66285.1"/>
    <property type="molecule type" value="Genomic_DNA"/>
</dbReference>
<dbReference type="PIRSF" id="PIRSF021292">
    <property type="entry name" value="Competence_ComGD"/>
    <property type="match status" value="1"/>
</dbReference>
<keyword evidence="3" id="KW-0472">Membrane</keyword>
<evidence type="ECO:0000256" key="1">
    <source>
        <dbReference type="ARBA" id="ARBA00004241"/>
    </source>
</evidence>
<proteinExistence type="predicted"/>
<dbReference type="AlphaFoldDB" id="K6C572"/>
<sequence>MNQNQKGFTLIESLLVLSIFMIISSITVFSLKPQHSVIEDEAFLTQLQADLLYAQQYAISHQHEVSVVFMQTEYRYYMLVQSGMPPIIERNYSTNINLREGTIPLYFKFLGDGDVNKFGTFYIYTEKKSYRLTVLIGKGRFYVKEQ</sequence>